<reference evidence="4 5" key="1">
    <citation type="submission" date="2013-11" db="EMBL/GenBank/DDBJ databases">
        <title>The Damaraland mole rat (Fukomys damarensis) genome and evolution of African mole rats.</title>
        <authorList>
            <person name="Gladyshev V.N."/>
            <person name="Fang X."/>
        </authorList>
    </citation>
    <scope>NUCLEOTIDE SEQUENCE [LARGE SCALE GENOMIC DNA]</scope>
    <source>
        <tissue evidence="4">Liver</tissue>
    </source>
</reference>
<evidence type="ECO:0000313" key="5">
    <source>
        <dbReference type="Proteomes" id="UP000028990"/>
    </source>
</evidence>
<dbReference type="Gene3D" id="2.130.10.30">
    <property type="entry name" value="Regulator of chromosome condensation 1/beta-lactamase-inhibitor protein II"/>
    <property type="match status" value="1"/>
</dbReference>
<feature type="region of interest" description="Disordered" evidence="2">
    <location>
        <begin position="95"/>
        <end position="133"/>
    </location>
</feature>
<accession>A0A091CLI2</accession>
<dbReference type="PROSITE" id="PS50012">
    <property type="entry name" value="RCC1_3"/>
    <property type="match status" value="1"/>
</dbReference>
<organism evidence="4 5">
    <name type="scientific">Fukomys damarensis</name>
    <name type="common">Damaraland mole rat</name>
    <name type="synonym">Cryptomys damarensis</name>
    <dbReference type="NCBI Taxonomy" id="885580"/>
    <lineage>
        <taxon>Eukaryota</taxon>
        <taxon>Metazoa</taxon>
        <taxon>Chordata</taxon>
        <taxon>Craniata</taxon>
        <taxon>Vertebrata</taxon>
        <taxon>Euteleostomi</taxon>
        <taxon>Mammalia</taxon>
        <taxon>Eutheria</taxon>
        <taxon>Euarchontoglires</taxon>
        <taxon>Glires</taxon>
        <taxon>Rodentia</taxon>
        <taxon>Hystricomorpha</taxon>
        <taxon>Bathyergidae</taxon>
        <taxon>Fukomys</taxon>
    </lineage>
</organism>
<keyword evidence="3" id="KW-0732">Signal</keyword>
<dbReference type="Pfam" id="PF00415">
    <property type="entry name" value="RCC1"/>
    <property type="match status" value="1"/>
</dbReference>
<gene>
    <name evidence="4" type="ORF">H920_19878</name>
</gene>
<dbReference type="EMBL" id="KN125342">
    <property type="protein sequence ID" value="KFO18667.1"/>
    <property type="molecule type" value="Genomic_DNA"/>
</dbReference>
<sequence>MLHFALCWLLGLSRPSVFTVACHENTFLSSCCVNIGGACYSWGWNEHGMCGDGTEANVWAPKPVQVLQSAPGLLVGCGAGHSLAVCQLPAQPDPGKDLNVAHPPSNATEDINSEEALDKEKLEGKTNFNPNLT</sequence>
<keyword evidence="5" id="KW-1185">Reference proteome</keyword>
<evidence type="ECO:0000256" key="3">
    <source>
        <dbReference type="SAM" id="SignalP"/>
    </source>
</evidence>
<protein>
    <submittedName>
        <fullName evidence="4">Secretion-regulating guanine nucleotide exchange factor</fullName>
    </submittedName>
</protein>
<name>A0A091CLI2_FUKDA</name>
<evidence type="ECO:0000313" key="4">
    <source>
        <dbReference type="EMBL" id="KFO18667.1"/>
    </source>
</evidence>
<dbReference type="SUPFAM" id="SSF50985">
    <property type="entry name" value="RCC1/BLIP-II"/>
    <property type="match status" value="1"/>
</dbReference>
<feature type="chain" id="PRO_5001870770" evidence="3">
    <location>
        <begin position="22"/>
        <end position="133"/>
    </location>
</feature>
<dbReference type="InterPro" id="IPR009091">
    <property type="entry name" value="RCC1/BLIP-II"/>
</dbReference>
<dbReference type="AlphaFoldDB" id="A0A091CLI2"/>
<dbReference type="Proteomes" id="UP000028990">
    <property type="component" value="Unassembled WGS sequence"/>
</dbReference>
<feature type="signal peptide" evidence="3">
    <location>
        <begin position="1"/>
        <end position="21"/>
    </location>
</feature>
<evidence type="ECO:0000256" key="2">
    <source>
        <dbReference type="SAM" id="MobiDB-lite"/>
    </source>
</evidence>
<dbReference type="InterPro" id="IPR000408">
    <property type="entry name" value="Reg_chr_condens"/>
</dbReference>
<evidence type="ECO:0000256" key="1">
    <source>
        <dbReference type="PROSITE-ProRule" id="PRU00235"/>
    </source>
</evidence>
<dbReference type="PROSITE" id="PS00626">
    <property type="entry name" value="RCC1_2"/>
    <property type="match status" value="1"/>
</dbReference>
<feature type="repeat" description="RCC1" evidence="1">
    <location>
        <begin position="37"/>
        <end position="88"/>
    </location>
</feature>
<proteinExistence type="predicted"/>